<keyword evidence="1" id="KW-1133">Transmembrane helix</keyword>
<dbReference type="Pfam" id="PF09835">
    <property type="entry name" value="DUF2062"/>
    <property type="match status" value="1"/>
</dbReference>
<keyword evidence="1" id="KW-0812">Transmembrane</keyword>
<keyword evidence="1" id="KW-0472">Membrane</keyword>
<protein>
    <submittedName>
        <fullName evidence="3">DUF2062 domain-containing protein</fullName>
    </submittedName>
</protein>
<feature type="transmembrane region" description="Helical" evidence="1">
    <location>
        <begin position="56"/>
        <end position="78"/>
    </location>
</feature>
<dbReference type="PANTHER" id="PTHR40547">
    <property type="entry name" value="SLL0298 PROTEIN"/>
    <property type="match status" value="1"/>
</dbReference>
<dbReference type="AlphaFoldDB" id="A0A7V2F3E4"/>
<evidence type="ECO:0000313" key="3">
    <source>
        <dbReference type="EMBL" id="HER43324.1"/>
    </source>
</evidence>
<proteinExistence type="predicted"/>
<comment type="caution">
    <text evidence="3">The sequence shown here is derived from an EMBL/GenBank/DDBJ whole genome shotgun (WGS) entry which is preliminary data.</text>
</comment>
<feature type="domain" description="DUF2062" evidence="2">
    <location>
        <begin position="4"/>
        <end position="130"/>
    </location>
</feature>
<dbReference type="PANTHER" id="PTHR40547:SF1">
    <property type="entry name" value="SLL0298 PROTEIN"/>
    <property type="match status" value="1"/>
</dbReference>
<feature type="transmembrane region" description="Helical" evidence="1">
    <location>
        <begin position="98"/>
        <end position="124"/>
    </location>
</feature>
<evidence type="ECO:0000259" key="2">
    <source>
        <dbReference type="Pfam" id="PF09835"/>
    </source>
</evidence>
<dbReference type="Proteomes" id="UP000886069">
    <property type="component" value="Unassembled WGS sequence"/>
</dbReference>
<sequence length="142" mass="14997">MRSFLWSDLPPWRMALSAGIGAFVAMTPTIGLQTLIVLGIVSAVRGNRGLGLVASALANPWTIPLIIYADFRVGSMILGGGEWRGLPERFTFGSLGDAFLHVAVGSALVGLAAGIAAASAVYLLCRILRGEAAFERPIDKRE</sequence>
<name>A0A7V2F3E4_UNCEI</name>
<evidence type="ECO:0000256" key="1">
    <source>
        <dbReference type="SAM" id="Phobius"/>
    </source>
</evidence>
<gene>
    <name evidence="3" type="ORF">ENO08_02545</name>
</gene>
<accession>A0A7V2F3E4</accession>
<feature type="transmembrane region" description="Helical" evidence="1">
    <location>
        <begin position="20"/>
        <end position="44"/>
    </location>
</feature>
<organism evidence="3">
    <name type="scientific">Eiseniibacteriota bacterium</name>
    <dbReference type="NCBI Taxonomy" id="2212470"/>
    <lineage>
        <taxon>Bacteria</taxon>
        <taxon>Candidatus Eiseniibacteriota</taxon>
    </lineage>
</organism>
<reference evidence="3" key="1">
    <citation type="journal article" date="2020" name="mSystems">
        <title>Genome- and Community-Level Interaction Insights into Carbon Utilization and Element Cycling Functions of Hydrothermarchaeota in Hydrothermal Sediment.</title>
        <authorList>
            <person name="Zhou Z."/>
            <person name="Liu Y."/>
            <person name="Xu W."/>
            <person name="Pan J."/>
            <person name="Luo Z.H."/>
            <person name="Li M."/>
        </authorList>
    </citation>
    <scope>NUCLEOTIDE SEQUENCE [LARGE SCALE GENOMIC DNA]</scope>
    <source>
        <strain evidence="3">SpSt-1233</strain>
    </source>
</reference>
<dbReference type="EMBL" id="DSEC01000180">
    <property type="protein sequence ID" value="HER43324.1"/>
    <property type="molecule type" value="Genomic_DNA"/>
</dbReference>
<dbReference type="InterPro" id="IPR018639">
    <property type="entry name" value="DUF2062"/>
</dbReference>